<dbReference type="InterPro" id="IPR013646">
    <property type="entry name" value="YGR210-like_G4"/>
</dbReference>
<evidence type="ECO:0000259" key="3">
    <source>
        <dbReference type="Pfam" id="PF03959"/>
    </source>
</evidence>
<dbReference type="GO" id="GO:0005737">
    <property type="term" value="C:cytoplasm"/>
    <property type="evidence" value="ECO:0007669"/>
    <property type="project" value="TreeGrafter"/>
</dbReference>
<dbReference type="InterPro" id="IPR005645">
    <property type="entry name" value="FSH-like_dom"/>
</dbReference>
<feature type="domain" description="Obg-like GTPase YGR210-like G4 motif-containing" evidence="4">
    <location>
        <begin position="1233"/>
        <end position="1356"/>
    </location>
</feature>
<organism evidence="5 6">
    <name type="scientific">Leishmania donovani</name>
    <dbReference type="NCBI Taxonomy" id="5661"/>
    <lineage>
        <taxon>Eukaryota</taxon>
        <taxon>Discoba</taxon>
        <taxon>Euglenozoa</taxon>
        <taxon>Kinetoplastea</taxon>
        <taxon>Metakinetoplastina</taxon>
        <taxon>Trypanosomatida</taxon>
        <taxon>Trypanosomatidae</taxon>
        <taxon>Leishmaniinae</taxon>
        <taxon>Leishmania</taxon>
    </lineage>
</organism>
<dbReference type="Gene3D" id="3.40.50.300">
    <property type="entry name" value="P-loop containing nucleotide triphosphate hydrolases"/>
    <property type="match status" value="1"/>
</dbReference>
<dbReference type="Pfam" id="PF03959">
    <property type="entry name" value="FSH1"/>
    <property type="match status" value="1"/>
</dbReference>
<dbReference type="VEuPathDB" id="TriTrypDB:LdBPK_323310.1"/>
<evidence type="ECO:0000313" key="5">
    <source>
        <dbReference type="EMBL" id="TPP43835.1"/>
    </source>
</evidence>
<dbReference type="SUPFAM" id="SSF54495">
    <property type="entry name" value="UBC-like"/>
    <property type="match status" value="1"/>
</dbReference>
<dbReference type="GO" id="GO:0005525">
    <property type="term" value="F:GTP binding"/>
    <property type="evidence" value="ECO:0007669"/>
    <property type="project" value="InterPro"/>
</dbReference>
<name>A0A504X8B9_LEIDO</name>
<dbReference type="VEuPathDB" id="TriTrypDB:LdCL_320039100"/>
<dbReference type="SUPFAM" id="SSF53474">
    <property type="entry name" value="alpha/beta-Hydrolases"/>
    <property type="match status" value="1"/>
</dbReference>
<comment type="caution">
    <text evidence="5">The sequence shown here is derived from an EMBL/GenBank/DDBJ whole genome shotgun (WGS) entry which is preliminary data.</text>
</comment>
<dbReference type="InterPro" id="IPR006073">
    <property type="entry name" value="GTP-bd"/>
</dbReference>
<gene>
    <name evidence="5" type="ORF">CGC21_21170</name>
</gene>
<dbReference type="EMBL" id="RHLC01000009">
    <property type="protein sequence ID" value="TPP43835.1"/>
    <property type="molecule type" value="Genomic_DNA"/>
</dbReference>
<feature type="region of interest" description="Disordered" evidence="1">
    <location>
        <begin position="295"/>
        <end position="314"/>
    </location>
</feature>
<dbReference type="VEuPathDB" id="TriTrypDB:LDHU3_32.4180"/>
<dbReference type="Pfam" id="PF08438">
    <property type="entry name" value="YGR210-like_G4"/>
    <property type="match status" value="1"/>
</dbReference>
<protein>
    <submittedName>
        <fullName evidence="5">GTPase C-terminal family protein</fullName>
    </submittedName>
</protein>
<feature type="region of interest" description="Disordered" evidence="1">
    <location>
        <begin position="936"/>
        <end position="965"/>
    </location>
</feature>
<reference evidence="6" key="1">
    <citation type="submission" date="2019-02" db="EMBL/GenBank/DDBJ databases">
        <title>FDA dAtabase for Regulatory Grade micrObial Sequences (FDA-ARGOS): Supporting development and validation of Infectious Disease Dx tests.</title>
        <authorList>
            <person name="Duncan R."/>
            <person name="Fisher C."/>
            <person name="Tallon L."/>
            <person name="Sadzewicz L."/>
            <person name="Sengamalay N."/>
            <person name="Ott S."/>
            <person name="Godinez A."/>
            <person name="Nagaraj S."/>
            <person name="Vavikolanu K."/>
            <person name="Nadendla S."/>
            <person name="Aluvathingal J."/>
            <person name="Sichtig H."/>
        </authorList>
    </citation>
    <scope>NUCLEOTIDE SEQUENCE [LARGE SCALE GENOMIC DNA]</scope>
    <source>
        <strain evidence="6">FDAARGOS_361</strain>
    </source>
</reference>
<feature type="domain" description="G" evidence="2">
    <location>
        <begin position="972"/>
        <end position="1015"/>
    </location>
</feature>
<dbReference type="GO" id="GO:0016887">
    <property type="term" value="F:ATP hydrolysis activity"/>
    <property type="evidence" value="ECO:0007669"/>
    <property type="project" value="TreeGrafter"/>
</dbReference>
<accession>A0A504X8B9</accession>
<evidence type="ECO:0000313" key="6">
    <source>
        <dbReference type="Proteomes" id="UP000318447"/>
    </source>
</evidence>
<feature type="region of interest" description="Disordered" evidence="1">
    <location>
        <begin position="1"/>
        <end position="20"/>
    </location>
</feature>
<feature type="compositionally biased region" description="Acidic residues" evidence="1">
    <location>
        <begin position="944"/>
        <end position="954"/>
    </location>
</feature>
<dbReference type="PANTHER" id="PTHR23305">
    <property type="entry name" value="OBG GTPASE FAMILY"/>
    <property type="match status" value="1"/>
</dbReference>
<evidence type="ECO:0000259" key="4">
    <source>
        <dbReference type="Pfam" id="PF08438"/>
    </source>
</evidence>
<dbReference type="PANTHER" id="PTHR23305:SF1">
    <property type="entry name" value="OBG-TYPE G DOMAIN-CONTAINING PROTEIN"/>
    <property type="match status" value="1"/>
</dbReference>
<dbReference type="InterPro" id="IPR029058">
    <property type="entry name" value="AB_hydrolase_fold"/>
</dbReference>
<dbReference type="InterPro" id="IPR027417">
    <property type="entry name" value="P-loop_NTPase"/>
</dbReference>
<dbReference type="CDD" id="cd01899">
    <property type="entry name" value="Ygr210"/>
    <property type="match status" value="1"/>
</dbReference>
<proteinExistence type="predicted"/>
<dbReference type="Gene3D" id="3.40.50.1820">
    <property type="entry name" value="alpha/beta hydrolase"/>
    <property type="match status" value="1"/>
</dbReference>
<sequence>MSRHRRLELTSSGGETRSRRATRQTCAALFIGKVPPFQSLFAGAVFTRIYHLARTQAPLRSGVEVTVGGHACGESGQRGDIPPPYQCAASDASEAAHQHSITVEKVRIASCLADHISAASAGVFGDVPGEWPCNLHPFDTKSVAETVECGRQAALLHRVNEGFFDVTAQLSHEAAARAVEVDRHRLAAQYSTERCRAAAEAHAQACAELEVAQKQLLRLEEAHQRRFATSATVEVDARMPADSTTTAPEVPIDAVALQLDAEMAQMRLKRQRYSTQCTRKTRLQAQADKLNAQGKDLTVQREREQTQSPQELEHALASSSITLPEICRTPGDQAQLPAEVLGGAMQELSACITERRELLQHLRDDSQDCLKLLDALFAKCSLSTVAEPEDHLASQSGSHASDATAAIAGRGEAPTRCAARNQVYDSAATSAASSSGVRHVEEGMAKAYQALCRGEEKALAEMEYLLLLLQQCAQLQQLQQGRGRPGVPPDGRLSAMESATRKTSSATAAGDVPALVMTAANHQTQEIFQHQLSLFQDDLARIAELVFLEAPHVLPLITAQDDIPTRSWCSADGREDYSAGDALVATAMQPAGPGTDLAFTVMLGFSQGALMIYRYLWLHAADAAVAAQLRGVVVAGAPDPRRMFPRNADNTLFQFASDSPASSAAGVTVFGALPFLHIIGKKDAVVAPEESATFAQVCSSASHILFHEHAHSIPALKEVRTAVREVCQTALLSSAKLAETLEARAGELEMVRSMYEEECILTCGNETLVRIPLFTDAESLLASSSSPAAASLKASAVHALERVKVCFRVPWSYPSTLPMVEMADGPTWHSIKYERWAADIVVRTSAYLADELGGETAMLLPAYLYAAGLAQEKLDVLVDVFAEEACGRGGADGEAAVSQLGGPWAAEDELLREAYIAEAEANAAELLLAEARRPRNGRRPTADVGEDDDGEFDSEEARSAAAGGGGGTCTLTIGLIGKPSAGKSTFFNAVTNPAVESDAARVAAFPFTTIEPNIGAGLAPLYCPCATLRAAAVARAGDGATDVAATAGSARLSSAVLSSGLAGDLCDAKYGHVRALGSHHFRRHPVRVKDVAGLVQGAYQGKGKGNQFLNDLCDADVLVHVVDGAAATEADGTACAPGQGSTMEDITWVRSEVHSWIYDNLRAKWTSLVRQPTKLRTMFSGYRSTPTFVDRVLRRVGIANEIALTTMLRTWGPQELHALVALYVRLRFPMIVALNKADLSTAADVAAALRQAYPHEVFVPMTARIEWLALQLSRSGYVDYTPGAASLSIKVDCGEVANLEKRVCQELHDVASFFRTATPSPERLSSSLLPLTTTGVQDVLAAAMEACGVMLVYPVRAFHPVTSLAHCLTFKLGSSAERVFNALVHLQLLEGKLVRFEMIDLAPVKRQLHQQLLASLATAPSSEASMPMPAQQQQCAVALPTSAQTLRKTEVISSSAVLARILSNKRQLA</sequence>
<evidence type="ECO:0000259" key="2">
    <source>
        <dbReference type="Pfam" id="PF01926"/>
    </source>
</evidence>
<feature type="domain" description="Serine hydrolase" evidence="3">
    <location>
        <begin position="522"/>
        <end position="722"/>
    </location>
</feature>
<dbReference type="Proteomes" id="UP000318447">
    <property type="component" value="Unassembled WGS sequence"/>
</dbReference>
<evidence type="ECO:0000256" key="1">
    <source>
        <dbReference type="SAM" id="MobiDB-lite"/>
    </source>
</evidence>
<dbReference type="InterPro" id="IPR016135">
    <property type="entry name" value="UBQ-conjugating_enzyme/RWD"/>
</dbReference>
<dbReference type="SUPFAM" id="SSF52540">
    <property type="entry name" value="P-loop containing nucleoside triphosphate hydrolases"/>
    <property type="match status" value="1"/>
</dbReference>
<feature type="region of interest" description="Disordered" evidence="1">
    <location>
        <begin position="480"/>
        <end position="504"/>
    </location>
</feature>
<dbReference type="FunFam" id="3.40.50.1820:FF:000534">
    <property type="entry name" value="Serine_hydrolase_(FSH1)/50S_ribosome-binding_GTPase/GTPase_of_uncharacterized_function_C-terminal_-_putative"/>
    <property type="match status" value="1"/>
</dbReference>
<dbReference type="Pfam" id="PF01926">
    <property type="entry name" value="MMR_HSR1"/>
    <property type="match status" value="1"/>
</dbReference>